<evidence type="ECO:0000256" key="1">
    <source>
        <dbReference type="ARBA" id="ARBA00001933"/>
    </source>
</evidence>
<dbReference type="GO" id="GO:0008453">
    <property type="term" value="F:alanine-glyoxylate transaminase activity"/>
    <property type="evidence" value="ECO:0007669"/>
    <property type="project" value="UniProtKB-EC"/>
</dbReference>
<dbReference type="Gene3D" id="3.40.640.10">
    <property type="entry name" value="Type I PLP-dependent aspartate aminotransferase-like (Major domain)"/>
    <property type="match status" value="1"/>
</dbReference>
<evidence type="ECO:0000313" key="10">
    <source>
        <dbReference type="EMBL" id="KNE54306.1"/>
    </source>
</evidence>
<keyword evidence="6" id="KW-0663">Pyridoxal phosphate</keyword>
<feature type="region of interest" description="Disordered" evidence="8">
    <location>
        <begin position="34"/>
        <end position="59"/>
    </location>
</feature>
<dbReference type="STRING" id="578462.A0A0L0RW43"/>
<evidence type="ECO:0000256" key="7">
    <source>
        <dbReference type="SAM" id="Coils"/>
    </source>
</evidence>
<feature type="coiled-coil region" evidence="7">
    <location>
        <begin position="828"/>
        <end position="979"/>
    </location>
</feature>
<evidence type="ECO:0000256" key="4">
    <source>
        <dbReference type="ARBA" id="ARBA00022576"/>
    </source>
</evidence>
<reference evidence="11" key="2">
    <citation type="submission" date="2009-11" db="EMBL/GenBank/DDBJ databases">
        <title>The Genome Sequence of Allomyces macrogynus strain ATCC 38327.</title>
        <authorList>
            <consortium name="The Broad Institute Genome Sequencing Platform"/>
            <person name="Russ C."/>
            <person name="Cuomo C."/>
            <person name="Shea T."/>
            <person name="Young S.K."/>
            <person name="Zeng Q."/>
            <person name="Koehrsen M."/>
            <person name="Haas B."/>
            <person name="Borodovsky M."/>
            <person name="Guigo R."/>
            <person name="Alvarado L."/>
            <person name="Berlin A."/>
            <person name="Borenstein D."/>
            <person name="Chen Z."/>
            <person name="Engels R."/>
            <person name="Freedman E."/>
            <person name="Gellesch M."/>
            <person name="Goldberg J."/>
            <person name="Griggs A."/>
            <person name="Gujja S."/>
            <person name="Heiman D."/>
            <person name="Hepburn T."/>
            <person name="Howarth C."/>
            <person name="Jen D."/>
            <person name="Larson L."/>
            <person name="Lewis B."/>
            <person name="Mehta T."/>
            <person name="Park D."/>
            <person name="Pearson M."/>
            <person name="Roberts A."/>
            <person name="Saif S."/>
            <person name="Shenoy N."/>
            <person name="Sisk P."/>
            <person name="Stolte C."/>
            <person name="Sykes S."/>
            <person name="Walk T."/>
            <person name="White J."/>
            <person name="Yandava C."/>
            <person name="Burger G."/>
            <person name="Gray M.W."/>
            <person name="Holland P.W.H."/>
            <person name="King N."/>
            <person name="Lang F.B.F."/>
            <person name="Roger A.J."/>
            <person name="Ruiz-Trillo I."/>
            <person name="Lander E."/>
            <person name="Nusbaum C."/>
        </authorList>
    </citation>
    <scope>NUCLEOTIDE SEQUENCE [LARGE SCALE GENOMIC DNA]</scope>
    <source>
        <strain evidence="11">ATCC 38327</strain>
    </source>
</reference>
<dbReference type="InterPro" id="IPR015422">
    <property type="entry name" value="PyrdxlP-dep_Trfase_small"/>
</dbReference>
<dbReference type="EC" id="2.6.1.44" evidence="3"/>
<feature type="compositionally biased region" description="Basic and acidic residues" evidence="8">
    <location>
        <begin position="35"/>
        <end position="59"/>
    </location>
</feature>
<dbReference type="GO" id="GO:0004760">
    <property type="term" value="F:L-serine-pyruvate transaminase activity"/>
    <property type="evidence" value="ECO:0007669"/>
    <property type="project" value="TreeGrafter"/>
</dbReference>
<dbReference type="InterPro" id="IPR015424">
    <property type="entry name" value="PyrdxlP-dep_Trfase"/>
</dbReference>
<comment type="similarity">
    <text evidence="2">Belongs to the class-V pyridoxal-phosphate-dependent aminotransferase family.</text>
</comment>
<feature type="coiled-coil region" evidence="7">
    <location>
        <begin position="1007"/>
        <end position="1034"/>
    </location>
</feature>
<evidence type="ECO:0000256" key="8">
    <source>
        <dbReference type="SAM" id="MobiDB-lite"/>
    </source>
</evidence>
<dbReference type="GO" id="GO:0005777">
    <property type="term" value="C:peroxisome"/>
    <property type="evidence" value="ECO:0007669"/>
    <property type="project" value="TreeGrafter"/>
</dbReference>
<evidence type="ECO:0000256" key="3">
    <source>
        <dbReference type="ARBA" id="ARBA00013049"/>
    </source>
</evidence>
<dbReference type="SUPFAM" id="SSF53383">
    <property type="entry name" value="PLP-dependent transferases"/>
    <property type="match status" value="1"/>
</dbReference>
<dbReference type="EMBL" id="GG745328">
    <property type="protein sequence ID" value="KNE54306.1"/>
    <property type="molecule type" value="Genomic_DNA"/>
</dbReference>
<reference evidence="10 11" key="1">
    <citation type="submission" date="2009-11" db="EMBL/GenBank/DDBJ databases">
        <title>Annotation of Allomyces macrogynus ATCC 38327.</title>
        <authorList>
            <consortium name="The Broad Institute Genome Sequencing Platform"/>
            <person name="Russ C."/>
            <person name="Cuomo C."/>
            <person name="Burger G."/>
            <person name="Gray M.W."/>
            <person name="Holland P.W.H."/>
            <person name="King N."/>
            <person name="Lang F.B.F."/>
            <person name="Roger A.J."/>
            <person name="Ruiz-Trillo I."/>
            <person name="Young S.K."/>
            <person name="Zeng Q."/>
            <person name="Gargeya S."/>
            <person name="Fitzgerald M."/>
            <person name="Haas B."/>
            <person name="Abouelleil A."/>
            <person name="Alvarado L."/>
            <person name="Arachchi H.M."/>
            <person name="Berlin A."/>
            <person name="Chapman S.B."/>
            <person name="Gearin G."/>
            <person name="Goldberg J."/>
            <person name="Griggs A."/>
            <person name="Gujja S."/>
            <person name="Hansen M."/>
            <person name="Heiman D."/>
            <person name="Howarth C."/>
            <person name="Larimer J."/>
            <person name="Lui A."/>
            <person name="MacDonald P.J.P."/>
            <person name="McCowen C."/>
            <person name="Montmayeur A."/>
            <person name="Murphy C."/>
            <person name="Neiman D."/>
            <person name="Pearson M."/>
            <person name="Priest M."/>
            <person name="Roberts A."/>
            <person name="Saif S."/>
            <person name="Shea T."/>
            <person name="Sisk P."/>
            <person name="Stolte C."/>
            <person name="Sykes S."/>
            <person name="Wortman J."/>
            <person name="Nusbaum C."/>
            <person name="Birren B."/>
        </authorList>
    </citation>
    <scope>NUCLEOTIDE SEQUENCE [LARGE SCALE GENOMIC DNA]</scope>
    <source>
        <strain evidence="10 11">ATCC 38327</strain>
    </source>
</reference>
<keyword evidence="11" id="KW-1185">Reference proteome</keyword>
<sequence>MQAYEARNPSYFATPAVQTIKALHTSLQQLVAKPLAERKTHEQESPAADQLRKLESSLRAEARQQAAALEVKVKAAERDLDAAHRDLDSVQTQRDQARSRADQLAAELDTARRDHEAALATVKAAMDKEGGSTRAEVTQLQVQVQELKAAVQEREATNRAQAADLAHAQAEAKKLAEQVTDMREDAEDASAAWDDERARLKRQVADLTKDVAALRAEATQNVTEYANVAKDQASQVAKLKTSLDERERQLHDAEDRARDAELAAQDVQRQLDRLRAQLDRANAARNSDRAEAAATLERTSKAADAKVAALQRDVQDARQALDEARQGVARAQADAQQALDALRAQHAQDLAAAKAALQQQIDALKDELEDKERELEDKEHQLDDKERELDELDAARQRAEADREAAMHDLEDVQTRKLREAQTQLVDAMKAHAAELAERASQLRAVQVELAAVQHEYDEAVATSNRDLAAARSDGSALAAQVAAMQKQLDAARSDQAALNDQLAQAAQQRDRERAETDAQVQQLLTDMREDAEDASAAWDDERARLKRQVADLTKDVAALRAEATQNVTEYANVAKDQASQVAKLKTSLDERERQLHDAEDRARDAELAAQDVQRQLDRLRAQLDRANAARNSDRAEAAATLERTSKAADAKVAALQRDVQDARQALDEARQGVARAQADAQQALDALRAQHAQDLAAAKAALQQQIDALKDELEDKERELEDKEHQLDDKERELDELDAARQRAEADREAAMHDLEDVQTRKLREAQTQLVDAMKAHAAELAERASQLRAVQVELAAVQHEYDEAVATSNRDLAAARSDGSALAAQVAAMQKQLDAARSDQAALNDQLAQAAQQRDRERAETDAQVQQLRVQLQTFEGIDPAKYHAMQDKAAAAEEALDQAVHKYAQRESALTAEYDALEAREQRMQLELQGLQTEFDRITRNATDFAYERSKLEKVIAEQRAEQAKLRAQVEDMEVARLGRNKNGENPTIVQLRHEFRALLHDAREDAQARIDREVQEKAALEQQVRNLKREQAMAAYARTTVATQTLALFTEKVTFIGEFGASIEMLRKIFKSAKGQPFIVAGSGTLGWDMVAANLVEPGENALVLNTGLFGDRFGECLQVYGAKVTHLHAPAIGAIPVHDEVVKAVKAQQYKVVTITHVDTSTGVLQDIKALAKLIRDASPSTLVIVDGVCSVGGEDLDMDAWGVDVVLTASQKALGCPPGLCVVVASERAMQTFQTRVAPPTAYYASWAKWTPIMQAYEARNPSYFATPAVQTIKALHTSLQQLVAKPLAERYAQHVRISDHVKQTVLGWGLKLVPTEYAHAAHTLTAVYYPEGSNVMANVKCPACKTERVVNMAEYAAFQLHGKGHVCTTCACNFTAKHVAIDRFLGLVAQTPTALLAGTQMHPKTLPVLNDRANLADIALLFNKESIVFSPIMMATRDKLVLPGNRRRFGMVMNAHKDVMTDPWSMDMIRAMRCQQRFLSMIATWLHQGGVHNIYHMHTKALVQYPRLLAMTIAQLGKMLVPTTTFDIAWHTHQLFRAAYRYGLPATHENPTTIGALFLEVLRQLAQVKSMRLGDWLTRADQTPRLGRNGVRKSMRKDEAVLLNRVDFLNNLLSSKAQQVFSEDYRGELAEAVSSVLQELAAEKITTPFGILLPQNRLFTTSRLGFNLCLHVPNDAAARTFPTSSTTGEWFKATNFHRQLAVYLTLRARDVFSATADEPHALITRSETAWSRVWSTAAELSLPKGDKNRRKTPVDWRSVPHGSLCEEMCCHQSNVMANVKCPACKTERVVNMAEYAAFQLHGKGHVCTTCACNFTAKHVAIDRFLGLVAQTPTALLAGTQMHPKTLPVLNDRANLADIALLFNKEVRAEHVANLPLGRLDFLNNLLSSKAQQVFSEDYRGELAEAVSSVLQELAAEKITTPFGILLPQNRLFTTSRLGFNLCLHVPNDAAARTFPTSSTTGEWFKATNFHRQLAVYLTLRARDVFSATADEPHALITRSETAWSRVWSTAAELSLPKGDKNRRKTPVDWRSVPHGSLCEEMCCHQVGAALPAALDDEFATTVSVRRSLAKRAAASSRQLYGPLLKMDISPITKRYEAARNRKSPTFVPVPRATLSSEWLHELGDLLDLDPIQRDYVECAVD</sequence>
<proteinExistence type="inferred from homology"/>
<evidence type="ECO:0000256" key="5">
    <source>
        <dbReference type="ARBA" id="ARBA00022679"/>
    </source>
</evidence>
<dbReference type="PANTHER" id="PTHR21152">
    <property type="entry name" value="AMINOTRANSFERASE CLASS V"/>
    <property type="match status" value="1"/>
</dbReference>
<dbReference type="GO" id="GO:0019265">
    <property type="term" value="P:glycine biosynthetic process, by transamination of glyoxylate"/>
    <property type="evidence" value="ECO:0007669"/>
    <property type="project" value="TreeGrafter"/>
</dbReference>
<comment type="cofactor">
    <cofactor evidence="1">
        <name>pyridoxal 5'-phosphate</name>
        <dbReference type="ChEBI" id="CHEBI:597326"/>
    </cofactor>
</comment>
<evidence type="ECO:0000256" key="2">
    <source>
        <dbReference type="ARBA" id="ARBA00009236"/>
    </source>
</evidence>
<evidence type="ECO:0000259" key="9">
    <source>
        <dbReference type="Pfam" id="PF00266"/>
    </source>
</evidence>
<dbReference type="InterPro" id="IPR000192">
    <property type="entry name" value="Aminotrans_V_dom"/>
</dbReference>
<keyword evidence="7" id="KW-0175">Coiled coil</keyword>
<dbReference type="FunFam" id="3.40.640.10:FF:000027">
    <property type="entry name" value="Serine--pyruvate aminotransferase, mitochondrial"/>
    <property type="match status" value="1"/>
</dbReference>
<dbReference type="OrthoDB" id="2684236at2759"/>
<evidence type="ECO:0000313" key="11">
    <source>
        <dbReference type="Proteomes" id="UP000054350"/>
    </source>
</evidence>
<dbReference type="eggNOG" id="KOG2862">
    <property type="taxonomic scope" value="Eukaryota"/>
</dbReference>
<organism evidence="10 11">
    <name type="scientific">Allomyces macrogynus (strain ATCC 38327)</name>
    <name type="common">Allomyces javanicus var. macrogynus</name>
    <dbReference type="NCBI Taxonomy" id="578462"/>
    <lineage>
        <taxon>Eukaryota</taxon>
        <taxon>Fungi</taxon>
        <taxon>Fungi incertae sedis</taxon>
        <taxon>Blastocladiomycota</taxon>
        <taxon>Blastocladiomycetes</taxon>
        <taxon>Blastocladiales</taxon>
        <taxon>Blastocladiaceae</taxon>
        <taxon>Allomyces</taxon>
    </lineage>
</organism>
<accession>A0A0L0RW43</accession>
<evidence type="ECO:0000256" key="6">
    <source>
        <dbReference type="ARBA" id="ARBA00022898"/>
    </source>
</evidence>
<dbReference type="Gene3D" id="3.90.1150.10">
    <property type="entry name" value="Aspartate Aminotransferase, domain 1"/>
    <property type="match status" value="1"/>
</dbReference>
<dbReference type="Gene3D" id="1.10.287.1490">
    <property type="match status" value="1"/>
</dbReference>
<feature type="domain" description="Aminotransferase class V" evidence="9">
    <location>
        <begin position="1071"/>
        <end position="1310"/>
    </location>
</feature>
<keyword evidence="4" id="KW-0032">Aminotransferase</keyword>
<feature type="coiled-coil region" evidence="7">
    <location>
        <begin position="482"/>
        <end position="762"/>
    </location>
</feature>
<feature type="compositionally biased region" description="Basic and acidic residues" evidence="8">
    <location>
        <begin position="241"/>
        <end position="259"/>
    </location>
</feature>
<feature type="region of interest" description="Disordered" evidence="8">
    <location>
        <begin position="239"/>
        <end position="259"/>
    </location>
</feature>
<keyword evidence="5" id="KW-0808">Transferase</keyword>
<dbReference type="InterPro" id="IPR015421">
    <property type="entry name" value="PyrdxlP-dep_Trfase_major"/>
</dbReference>
<dbReference type="Proteomes" id="UP000054350">
    <property type="component" value="Unassembled WGS sequence"/>
</dbReference>
<dbReference type="PANTHER" id="PTHR21152:SF24">
    <property type="entry name" value="ALANINE--GLYOXYLATE AMINOTRANSFERASE 1"/>
    <property type="match status" value="1"/>
</dbReference>
<protein>
    <recommendedName>
        <fullName evidence="3">alanine--glyoxylate transaminase</fullName>
        <ecNumber evidence="3">2.6.1.44</ecNumber>
    </recommendedName>
</protein>
<name>A0A0L0RW43_ALLM3</name>
<dbReference type="VEuPathDB" id="FungiDB:AMAG_00290"/>
<dbReference type="Pfam" id="PF00266">
    <property type="entry name" value="Aminotran_5"/>
    <property type="match status" value="1"/>
</dbReference>
<gene>
    <name evidence="10" type="ORF">AMAG_00290</name>
</gene>